<feature type="compositionally biased region" description="Gly residues" evidence="2">
    <location>
        <begin position="125"/>
        <end position="141"/>
    </location>
</feature>
<feature type="domain" description="DnaJ-like protein C11 C-terminal" evidence="4">
    <location>
        <begin position="265"/>
        <end position="329"/>
    </location>
</feature>
<evidence type="ECO:0000256" key="2">
    <source>
        <dbReference type="SAM" id="MobiDB-lite"/>
    </source>
</evidence>
<feature type="region of interest" description="Disordered" evidence="2">
    <location>
        <begin position="125"/>
        <end position="148"/>
    </location>
</feature>
<dbReference type="EMBL" id="SNXS01000017">
    <property type="protein sequence ID" value="TDP59712.1"/>
    <property type="molecule type" value="Genomic_DNA"/>
</dbReference>
<dbReference type="RefSeq" id="WP_133704008.1">
    <property type="nucleotide sequence ID" value="NZ_SNXS01000017.1"/>
</dbReference>
<feature type="signal peptide" evidence="3">
    <location>
        <begin position="1"/>
        <end position="26"/>
    </location>
</feature>
<evidence type="ECO:0000259" key="4">
    <source>
        <dbReference type="Pfam" id="PF11875"/>
    </source>
</evidence>
<proteinExistence type="predicted"/>
<dbReference type="AlphaFoldDB" id="A0A4V3CS97"/>
<dbReference type="Pfam" id="PF11875">
    <property type="entry name" value="DnaJ-like_C11_C"/>
    <property type="match status" value="1"/>
</dbReference>
<evidence type="ECO:0000313" key="6">
    <source>
        <dbReference type="Proteomes" id="UP000295361"/>
    </source>
</evidence>
<keyword evidence="6" id="KW-1185">Reference proteome</keyword>
<evidence type="ECO:0000256" key="3">
    <source>
        <dbReference type="SAM" id="SignalP"/>
    </source>
</evidence>
<evidence type="ECO:0000256" key="1">
    <source>
        <dbReference type="ARBA" id="ARBA00023186"/>
    </source>
</evidence>
<feature type="chain" id="PRO_5020826808" description="DnaJ-like protein C11 C-terminal domain-containing protein" evidence="3">
    <location>
        <begin position="27"/>
        <end position="329"/>
    </location>
</feature>
<reference evidence="5 6" key="1">
    <citation type="submission" date="2019-03" db="EMBL/GenBank/DDBJ databases">
        <title>Genomic Encyclopedia of Type Strains, Phase IV (KMG-IV): sequencing the most valuable type-strain genomes for metagenomic binning, comparative biology and taxonomic classification.</title>
        <authorList>
            <person name="Goeker M."/>
        </authorList>
    </citation>
    <scope>NUCLEOTIDE SEQUENCE [LARGE SCALE GENOMIC DNA]</scope>
    <source>
        <strain evidence="5 6">DSM 16998</strain>
    </source>
</reference>
<dbReference type="InterPro" id="IPR024586">
    <property type="entry name" value="DnaJ-like_C11_C"/>
</dbReference>
<name>A0A4V3CS97_9BURK</name>
<feature type="region of interest" description="Disordered" evidence="2">
    <location>
        <begin position="290"/>
        <end position="309"/>
    </location>
</feature>
<gene>
    <name evidence="5" type="ORF">DES47_11730</name>
</gene>
<dbReference type="Proteomes" id="UP000295361">
    <property type="component" value="Unassembled WGS sequence"/>
</dbReference>
<keyword evidence="1" id="KW-0143">Chaperone</keyword>
<organism evidence="5 6">
    <name type="scientific">Roseateles toxinivorans</name>
    <dbReference type="NCBI Taxonomy" id="270368"/>
    <lineage>
        <taxon>Bacteria</taxon>
        <taxon>Pseudomonadati</taxon>
        <taxon>Pseudomonadota</taxon>
        <taxon>Betaproteobacteria</taxon>
        <taxon>Burkholderiales</taxon>
        <taxon>Sphaerotilaceae</taxon>
        <taxon>Roseateles</taxon>
    </lineage>
</organism>
<protein>
    <recommendedName>
        <fullName evidence="4">DnaJ-like protein C11 C-terminal domain-containing protein</fullName>
    </recommendedName>
</protein>
<comment type="caution">
    <text evidence="5">The sequence shown here is derived from an EMBL/GenBank/DDBJ whole genome shotgun (WGS) entry which is preliminary data.</text>
</comment>
<evidence type="ECO:0000313" key="5">
    <source>
        <dbReference type="EMBL" id="TDP59712.1"/>
    </source>
</evidence>
<accession>A0A4V3CS97</accession>
<dbReference type="InParanoid" id="A0A4V3CS97"/>
<keyword evidence="3" id="KW-0732">Signal</keyword>
<sequence length="329" mass="35800">MQIQPLMRQTWAAFMLLLVLVASATAQRGGDDGEYQILQARYGTANRNIDVTQRLKELASQDQTFRIDNNTFGTDPDYGHVKTLRIFARGKNGQTRTFEYGEGSYVDGNQFTGWRGGNWGQGGWSGGWGDGPGRPGGGHQGNAGDDGDYQILHARYGTANRNIDVTQRLKELASQDRRFRMGNDSFGTDPDPGQVKTLRIFARGKNGQTRTFEYTEGSYVDGNQFTGWGGGNWGHGGWSGGWGSGGSGGHGYGGLEILSASYGTGGRSIDVTARLRSLIRNDRLDVKVDNRMAGSDPAPGRPKSLSVSYSTGGRTYQARVDENDHLRIP</sequence>
<dbReference type="OrthoDB" id="8883651at2"/>